<dbReference type="InterPro" id="IPR009057">
    <property type="entry name" value="Homeodomain-like_sf"/>
</dbReference>
<keyword evidence="1 2" id="KW-0238">DNA-binding</keyword>
<evidence type="ECO:0000256" key="1">
    <source>
        <dbReference type="ARBA" id="ARBA00023125"/>
    </source>
</evidence>
<evidence type="ECO:0000256" key="2">
    <source>
        <dbReference type="PROSITE-ProRule" id="PRU00335"/>
    </source>
</evidence>
<accession>A6W488</accession>
<dbReference type="Gene3D" id="1.10.357.10">
    <property type="entry name" value="Tetracycline Repressor, domain 2"/>
    <property type="match status" value="1"/>
</dbReference>
<name>A6W488_KINRD</name>
<dbReference type="GO" id="GO:0003700">
    <property type="term" value="F:DNA-binding transcription factor activity"/>
    <property type="evidence" value="ECO:0007669"/>
    <property type="project" value="TreeGrafter"/>
</dbReference>
<keyword evidence="5" id="KW-1185">Reference proteome</keyword>
<reference evidence="5" key="1">
    <citation type="journal article" date="2008" name="PLoS ONE">
        <title>Survival in nuclear waste, extreme resistance, and potential applications gleaned from the genome sequence of Kineococcus radiotolerans SRS30216.</title>
        <authorList>
            <person name="Bagwell C.E."/>
            <person name="Bhat S."/>
            <person name="Hawkins G.M."/>
            <person name="Smith B.W."/>
            <person name="Biswas T."/>
            <person name="Hoover T.R."/>
            <person name="Saunders E."/>
            <person name="Han C.S."/>
            <person name="Tsodikov O.V."/>
            <person name="Shimkets L.J."/>
        </authorList>
    </citation>
    <scope>NUCLEOTIDE SEQUENCE [LARGE SCALE GENOMIC DNA]</scope>
    <source>
        <strain evidence="5">ATCC BAA-149 / DSM 14245 / SRS30216</strain>
    </source>
</reference>
<protein>
    <submittedName>
        <fullName evidence="4">Transcriptional regulator, TetR family</fullName>
    </submittedName>
</protein>
<sequence length="243" mass="25518">MRYRRNVTETDRRGDTRSRIVEAAAHLLGEHGPAAVTTRGVAEAAGVQAPAIYRLFGDKDGLLDAVAEHVLDTHVAAKAVVVAAAAADDVDPLEDLRSGWRAQIEFGLAHPALFRLLSDPERALSSPAAAAGLRVLQARVHRLAAAGRLRVAERRAVQLVQAAGVGTTTTLLSLPPQERDPALADAMLEAVLAQVLVDAPRPAGDGTTAAAVAFRALAPDLPALTDGERRLLGEWLDRVVAAG</sequence>
<dbReference type="PRINTS" id="PR00455">
    <property type="entry name" value="HTHTETR"/>
</dbReference>
<proteinExistence type="predicted"/>
<dbReference type="GO" id="GO:0000976">
    <property type="term" value="F:transcription cis-regulatory region binding"/>
    <property type="evidence" value="ECO:0007669"/>
    <property type="project" value="TreeGrafter"/>
</dbReference>
<dbReference type="HOGENOM" id="CLU_082427_0_0_11"/>
<evidence type="ECO:0000259" key="3">
    <source>
        <dbReference type="PROSITE" id="PS50977"/>
    </source>
</evidence>
<feature type="DNA-binding region" description="H-T-H motif" evidence="2">
    <location>
        <begin position="37"/>
        <end position="56"/>
    </location>
</feature>
<dbReference type="Pfam" id="PF00440">
    <property type="entry name" value="TetR_N"/>
    <property type="match status" value="1"/>
</dbReference>
<gene>
    <name evidence="4" type="ordered locus">Krad_0136</name>
</gene>
<dbReference type="SUPFAM" id="SSF46689">
    <property type="entry name" value="Homeodomain-like"/>
    <property type="match status" value="1"/>
</dbReference>
<dbReference type="InterPro" id="IPR050109">
    <property type="entry name" value="HTH-type_TetR-like_transc_reg"/>
</dbReference>
<dbReference type="KEGG" id="kra:Krad_0136"/>
<dbReference type="PANTHER" id="PTHR30055">
    <property type="entry name" value="HTH-TYPE TRANSCRIPTIONAL REGULATOR RUTR"/>
    <property type="match status" value="1"/>
</dbReference>
<evidence type="ECO:0000313" key="5">
    <source>
        <dbReference type="Proteomes" id="UP000001116"/>
    </source>
</evidence>
<dbReference type="EMBL" id="CP000750">
    <property type="protein sequence ID" value="ABS01627.1"/>
    <property type="molecule type" value="Genomic_DNA"/>
</dbReference>
<dbReference type="Proteomes" id="UP000001116">
    <property type="component" value="Chromosome"/>
</dbReference>
<dbReference type="eggNOG" id="COG1309">
    <property type="taxonomic scope" value="Bacteria"/>
</dbReference>
<evidence type="ECO:0000313" key="4">
    <source>
        <dbReference type="EMBL" id="ABS01627.1"/>
    </source>
</evidence>
<dbReference type="STRING" id="266940.Krad_0136"/>
<dbReference type="PROSITE" id="PS50977">
    <property type="entry name" value="HTH_TETR_2"/>
    <property type="match status" value="1"/>
</dbReference>
<feature type="domain" description="HTH tetR-type" evidence="3">
    <location>
        <begin position="14"/>
        <end position="74"/>
    </location>
</feature>
<organism evidence="4 5">
    <name type="scientific">Kineococcus radiotolerans (strain ATCC BAA-149 / DSM 14245 / SRS30216)</name>
    <dbReference type="NCBI Taxonomy" id="266940"/>
    <lineage>
        <taxon>Bacteria</taxon>
        <taxon>Bacillati</taxon>
        <taxon>Actinomycetota</taxon>
        <taxon>Actinomycetes</taxon>
        <taxon>Kineosporiales</taxon>
        <taxon>Kineosporiaceae</taxon>
        <taxon>Kineococcus</taxon>
    </lineage>
</organism>
<dbReference type="AlphaFoldDB" id="A6W488"/>
<dbReference type="PANTHER" id="PTHR30055:SF209">
    <property type="entry name" value="POSSIBLE TRANSCRIPTIONAL REGULATORY PROTEIN (PROBABLY TETR-FAMILY)"/>
    <property type="match status" value="1"/>
</dbReference>
<dbReference type="InterPro" id="IPR001647">
    <property type="entry name" value="HTH_TetR"/>
</dbReference>